<dbReference type="InParanoid" id="A0A1Q3DCA0"/>
<dbReference type="SUPFAM" id="SSF51735">
    <property type="entry name" value="NAD(P)-binding Rossmann-fold domains"/>
    <property type="match status" value="1"/>
</dbReference>
<evidence type="ECO:0000256" key="3">
    <source>
        <dbReference type="ARBA" id="ARBA00023002"/>
    </source>
</evidence>
<evidence type="ECO:0000313" key="6">
    <source>
        <dbReference type="EMBL" id="GAV90091.1"/>
    </source>
</evidence>
<evidence type="ECO:0000313" key="7">
    <source>
        <dbReference type="Proteomes" id="UP000187406"/>
    </source>
</evidence>
<dbReference type="InterPro" id="IPR002347">
    <property type="entry name" value="SDR_fam"/>
</dbReference>
<dbReference type="Pfam" id="PF00106">
    <property type="entry name" value="adh_short"/>
    <property type="match status" value="1"/>
</dbReference>
<dbReference type="STRING" id="3775.A0A1Q3DCA0"/>
<dbReference type="PRINTS" id="PR00080">
    <property type="entry name" value="SDRFAMILY"/>
</dbReference>
<dbReference type="FunFam" id="3.40.50.720:FF:000312">
    <property type="entry name" value="(+)-neomenthol dehydrogenase"/>
    <property type="match status" value="1"/>
</dbReference>
<dbReference type="EC" id="1.1.1.-" evidence="5"/>
<dbReference type="PROSITE" id="PS00061">
    <property type="entry name" value="ADH_SHORT"/>
    <property type="match status" value="1"/>
</dbReference>
<evidence type="ECO:0000256" key="4">
    <source>
        <dbReference type="RuleBase" id="RU000363"/>
    </source>
</evidence>
<dbReference type="InterPro" id="IPR045313">
    <property type="entry name" value="CBR1-like"/>
</dbReference>
<keyword evidence="7" id="KW-1185">Reference proteome</keyword>
<dbReference type="OrthoDB" id="1933717at2759"/>
<dbReference type="AlphaFoldDB" id="A0A1Q3DCA0"/>
<comment type="caution">
    <text evidence="6">The sequence shown here is derived from an EMBL/GenBank/DDBJ whole genome shotgun (WGS) entry which is preliminary data.</text>
</comment>
<dbReference type="PANTHER" id="PTHR43490:SF98">
    <property type="entry name" value="OS02G0640600 PROTEIN"/>
    <property type="match status" value="1"/>
</dbReference>
<dbReference type="GO" id="GO:0016020">
    <property type="term" value="C:membrane"/>
    <property type="evidence" value="ECO:0007669"/>
    <property type="project" value="TreeGrafter"/>
</dbReference>
<protein>
    <recommendedName>
        <fullName evidence="5">Short-chain dehydrogenase/reductase</fullName>
        <ecNumber evidence="5">1.1.1.-</ecNumber>
    </recommendedName>
</protein>
<dbReference type="InterPro" id="IPR036291">
    <property type="entry name" value="NAD(P)-bd_dom_sf"/>
</dbReference>
<keyword evidence="3 5" id="KW-0560">Oxidoreductase</keyword>
<proteinExistence type="inferred from homology"/>
<comment type="similarity">
    <text evidence="1 4">Belongs to the short-chain dehydrogenases/reductases (SDR) family.</text>
</comment>
<evidence type="ECO:0000256" key="5">
    <source>
        <dbReference type="RuleBase" id="RU369024"/>
    </source>
</evidence>
<evidence type="ECO:0000256" key="2">
    <source>
        <dbReference type="ARBA" id="ARBA00022857"/>
    </source>
</evidence>
<dbReference type="InterPro" id="IPR020904">
    <property type="entry name" value="Sc_DH/Rdtase_CS"/>
</dbReference>
<name>A0A1Q3DCA0_CEPFO</name>
<evidence type="ECO:0000256" key="1">
    <source>
        <dbReference type="ARBA" id="ARBA00006484"/>
    </source>
</evidence>
<accession>A0A1Q3DCA0</accession>
<dbReference type="GO" id="GO:0016616">
    <property type="term" value="F:oxidoreductase activity, acting on the CH-OH group of donors, NAD or NADP as acceptor"/>
    <property type="evidence" value="ECO:0007669"/>
    <property type="project" value="InterPro"/>
</dbReference>
<gene>
    <name evidence="6" type="ORF">CFOL_v3_33500</name>
</gene>
<dbReference type="Proteomes" id="UP000187406">
    <property type="component" value="Unassembled WGS sequence"/>
</dbReference>
<dbReference type="CDD" id="cd05324">
    <property type="entry name" value="carb_red_PTCR-like_SDR_c"/>
    <property type="match status" value="1"/>
</dbReference>
<dbReference type="PANTHER" id="PTHR43490">
    <property type="entry name" value="(+)-NEOMENTHOL DEHYDROGENASE"/>
    <property type="match status" value="1"/>
</dbReference>
<organism evidence="6 7">
    <name type="scientific">Cephalotus follicularis</name>
    <name type="common">Albany pitcher plant</name>
    <dbReference type="NCBI Taxonomy" id="3775"/>
    <lineage>
        <taxon>Eukaryota</taxon>
        <taxon>Viridiplantae</taxon>
        <taxon>Streptophyta</taxon>
        <taxon>Embryophyta</taxon>
        <taxon>Tracheophyta</taxon>
        <taxon>Spermatophyta</taxon>
        <taxon>Magnoliopsida</taxon>
        <taxon>eudicotyledons</taxon>
        <taxon>Gunneridae</taxon>
        <taxon>Pentapetalae</taxon>
        <taxon>rosids</taxon>
        <taxon>fabids</taxon>
        <taxon>Oxalidales</taxon>
        <taxon>Cephalotaceae</taxon>
        <taxon>Cephalotus</taxon>
    </lineage>
</organism>
<sequence>MRYAIVTGANKGIGFEICRQLALNGVKVVLTARDEKRGVEAIEKLKDSGLGHLLLFHQLDVSDPASVASLADFIKSKFGKLDILVNNAAINGVILNSEAISKAVELAGDWPEDGPNVNWDEIHTQTIELAEQCLEINFYGAKRMIEAFLPLLQLSDSPTIVNVSSSNGLLQNIPSEKIRGELDDVESLTEERMDELLNEFLKDFKDGLLETKGWPTHISAYTVSKAFLNAYTRILAKKYPNFVINCCCPGFAKTDINSNSGIITVEKAAQTPVMLALLPNGGPSGSFFRNENKFSF</sequence>
<dbReference type="Gene3D" id="3.40.50.720">
    <property type="entry name" value="NAD(P)-binding Rossmann-like Domain"/>
    <property type="match status" value="1"/>
</dbReference>
<dbReference type="PRINTS" id="PR00081">
    <property type="entry name" value="GDHRDH"/>
</dbReference>
<keyword evidence="2 5" id="KW-0521">NADP</keyword>
<dbReference type="EMBL" id="BDDD01005965">
    <property type="protein sequence ID" value="GAV90091.1"/>
    <property type="molecule type" value="Genomic_DNA"/>
</dbReference>
<reference evidence="7" key="1">
    <citation type="submission" date="2016-04" db="EMBL/GenBank/DDBJ databases">
        <title>Cephalotus genome sequencing.</title>
        <authorList>
            <person name="Fukushima K."/>
            <person name="Hasebe M."/>
            <person name="Fang X."/>
        </authorList>
    </citation>
    <scope>NUCLEOTIDE SEQUENCE [LARGE SCALE GENOMIC DNA]</scope>
    <source>
        <strain evidence="7">cv. St1</strain>
    </source>
</reference>